<protein>
    <submittedName>
        <fullName evidence="1">Uncharacterized protein</fullName>
    </submittedName>
</protein>
<evidence type="ECO:0000313" key="2">
    <source>
        <dbReference type="Proteomes" id="UP000827432"/>
    </source>
</evidence>
<name>A0AAE7RW06_9CAUD</name>
<accession>A0AAE7RW06</accession>
<dbReference type="EMBL" id="MZ130489">
    <property type="protein sequence ID" value="QWM90421.1"/>
    <property type="molecule type" value="Genomic_DNA"/>
</dbReference>
<sequence>MPILPKKIENRLPISTDVLINGIALTITRCTFQEYKMRYNINSDEFDDLDKGYECVYSPYHIIFIPDIMAIDMFDL</sequence>
<gene>
    <name evidence="1" type="primary">gp_26558</name>
</gene>
<dbReference type="RefSeq" id="YP_010359993.1">
    <property type="nucleotide sequence ID" value="NC_062779.1"/>
</dbReference>
<organism evidence="1 2">
    <name type="scientific">uncultured phage cr2_1</name>
    <dbReference type="NCBI Taxonomy" id="2986394"/>
    <lineage>
        <taxon>Viruses</taxon>
        <taxon>Duplodnaviria</taxon>
        <taxon>Heunggongvirae</taxon>
        <taxon>Uroviricota</taxon>
        <taxon>Caudoviricetes</taxon>
        <taxon>Crassvirales</taxon>
        <taxon>Crevaviridae</taxon>
        <taxon>Coarsevirinae</taxon>
        <taxon>Junduvirus</taxon>
        <taxon>Junduvirus communis</taxon>
    </lineage>
</organism>
<keyword evidence="2" id="KW-1185">Reference proteome</keyword>
<dbReference type="Proteomes" id="UP000827432">
    <property type="component" value="Segment"/>
</dbReference>
<dbReference type="KEGG" id="vg:75690723"/>
<proteinExistence type="predicted"/>
<dbReference type="GeneID" id="75690723"/>
<evidence type="ECO:0000313" key="1">
    <source>
        <dbReference type="EMBL" id="QWM90421.1"/>
    </source>
</evidence>
<reference evidence="1 2" key="1">
    <citation type="submission" date="2021-04" db="EMBL/GenBank/DDBJ databases">
        <authorList>
            <person name="Shkoporov A.N."/>
            <person name="Stockdale S.R."/>
            <person name="Guerin E."/>
            <person name="Ross R.P."/>
            <person name="Hill C."/>
        </authorList>
    </citation>
    <scope>NUCLEOTIDE SEQUENCE [LARGE SCALE GENOMIC DNA]</scope>
    <source>
        <strain evidence="2">cr2_1</strain>
    </source>
</reference>